<evidence type="ECO:0000313" key="2">
    <source>
        <dbReference type="Proteomes" id="UP001634394"/>
    </source>
</evidence>
<name>A0ABD3VIG6_SINWO</name>
<protein>
    <recommendedName>
        <fullName evidence="3">Transposase</fullName>
    </recommendedName>
</protein>
<evidence type="ECO:0008006" key="3">
    <source>
        <dbReference type="Google" id="ProtNLM"/>
    </source>
</evidence>
<sequence length="98" mass="11522">MSGKKRHYKKSINNLLPETKVQSFVVDFEKSLWQEIRESFEAPQINSCASHCRQALWRKAQEFGLQQVYQEHDSMYKLLRQVFTLPLLPAEDIPPPFA</sequence>
<proteinExistence type="predicted"/>
<dbReference type="Proteomes" id="UP001634394">
    <property type="component" value="Unassembled WGS sequence"/>
</dbReference>
<dbReference type="EMBL" id="JBJQND010000011">
    <property type="protein sequence ID" value="KAL3860971.1"/>
    <property type="molecule type" value="Genomic_DNA"/>
</dbReference>
<organism evidence="1 2">
    <name type="scientific">Sinanodonta woodiana</name>
    <name type="common">Chinese pond mussel</name>
    <name type="synonym">Anodonta woodiana</name>
    <dbReference type="NCBI Taxonomy" id="1069815"/>
    <lineage>
        <taxon>Eukaryota</taxon>
        <taxon>Metazoa</taxon>
        <taxon>Spiralia</taxon>
        <taxon>Lophotrochozoa</taxon>
        <taxon>Mollusca</taxon>
        <taxon>Bivalvia</taxon>
        <taxon>Autobranchia</taxon>
        <taxon>Heteroconchia</taxon>
        <taxon>Palaeoheterodonta</taxon>
        <taxon>Unionida</taxon>
        <taxon>Unionoidea</taxon>
        <taxon>Unionidae</taxon>
        <taxon>Unioninae</taxon>
        <taxon>Sinanodonta</taxon>
    </lineage>
</organism>
<evidence type="ECO:0000313" key="1">
    <source>
        <dbReference type="EMBL" id="KAL3860971.1"/>
    </source>
</evidence>
<gene>
    <name evidence="1" type="ORF">ACJMK2_007065</name>
</gene>
<keyword evidence="2" id="KW-1185">Reference proteome</keyword>
<comment type="caution">
    <text evidence="1">The sequence shown here is derived from an EMBL/GenBank/DDBJ whole genome shotgun (WGS) entry which is preliminary data.</text>
</comment>
<dbReference type="AlphaFoldDB" id="A0ABD3VIG6"/>
<accession>A0ABD3VIG6</accession>
<reference evidence="1 2" key="1">
    <citation type="submission" date="2024-11" db="EMBL/GenBank/DDBJ databases">
        <title>Chromosome-level genome assembly of the freshwater bivalve Anodonta woodiana.</title>
        <authorList>
            <person name="Chen X."/>
        </authorList>
    </citation>
    <scope>NUCLEOTIDE SEQUENCE [LARGE SCALE GENOMIC DNA]</scope>
    <source>
        <strain evidence="1">MN2024</strain>
        <tissue evidence="1">Gills</tissue>
    </source>
</reference>